<feature type="region of interest" description="Disordered" evidence="1">
    <location>
        <begin position="127"/>
        <end position="150"/>
    </location>
</feature>
<protein>
    <submittedName>
        <fullName evidence="2">Uncharacterized protein</fullName>
    </submittedName>
</protein>
<dbReference type="Proteomes" id="UP000076738">
    <property type="component" value="Unassembled WGS sequence"/>
</dbReference>
<feature type="region of interest" description="Disordered" evidence="1">
    <location>
        <begin position="180"/>
        <end position="221"/>
    </location>
</feature>
<evidence type="ECO:0000313" key="3">
    <source>
        <dbReference type="Proteomes" id="UP000076738"/>
    </source>
</evidence>
<organism evidence="2 3">
    <name type="scientific">Calocera viscosa (strain TUFC12733)</name>
    <dbReference type="NCBI Taxonomy" id="1330018"/>
    <lineage>
        <taxon>Eukaryota</taxon>
        <taxon>Fungi</taxon>
        <taxon>Dikarya</taxon>
        <taxon>Basidiomycota</taxon>
        <taxon>Agaricomycotina</taxon>
        <taxon>Dacrymycetes</taxon>
        <taxon>Dacrymycetales</taxon>
        <taxon>Dacrymycetaceae</taxon>
        <taxon>Calocera</taxon>
    </lineage>
</organism>
<gene>
    <name evidence="2" type="ORF">CALVIDRAFT_566985</name>
</gene>
<sequence>MVLRLLDEPRERAEPVLGTVDWRSHRHMRISVREVAQSILPIKIPLHQDSLATLARDPRRLHASPRRPVGHHHPEGKQQYATPGRAAGHAPSRRAHLHLNATGFPCNSIDSSYSALLTARLLNFSTPPGSLDLPRSSPRPRVGLADSLRPSPRRQWLPCRDCAGVTFPSLPPSEVLPALPSAAFEHSPPPPSSTARSLKSVLTPSTVRSGGKPLSDSQPAF</sequence>
<evidence type="ECO:0000256" key="1">
    <source>
        <dbReference type="SAM" id="MobiDB-lite"/>
    </source>
</evidence>
<dbReference type="AlphaFoldDB" id="A0A167IRB2"/>
<feature type="region of interest" description="Disordered" evidence="1">
    <location>
        <begin position="62"/>
        <end position="91"/>
    </location>
</feature>
<feature type="compositionally biased region" description="Basic residues" evidence="1">
    <location>
        <begin position="62"/>
        <end position="71"/>
    </location>
</feature>
<feature type="compositionally biased region" description="Polar residues" evidence="1">
    <location>
        <begin position="193"/>
        <end position="208"/>
    </location>
</feature>
<reference evidence="2 3" key="1">
    <citation type="journal article" date="2016" name="Mol. Biol. Evol.">
        <title>Comparative Genomics of Early-Diverging Mushroom-Forming Fungi Provides Insights into the Origins of Lignocellulose Decay Capabilities.</title>
        <authorList>
            <person name="Nagy L.G."/>
            <person name="Riley R."/>
            <person name="Tritt A."/>
            <person name="Adam C."/>
            <person name="Daum C."/>
            <person name="Floudas D."/>
            <person name="Sun H."/>
            <person name="Yadav J.S."/>
            <person name="Pangilinan J."/>
            <person name="Larsson K.H."/>
            <person name="Matsuura K."/>
            <person name="Barry K."/>
            <person name="Labutti K."/>
            <person name="Kuo R."/>
            <person name="Ohm R.A."/>
            <person name="Bhattacharya S.S."/>
            <person name="Shirouzu T."/>
            <person name="Yoshinaga Y."/>
            <person name="Martin F.M."/>
            <person name="Grigoriev I.V."/>
            <person name="Hibbett D.S."/>
        </authorList>
    </citation>
    <scope>NUCLEOTIDE SEQUENCE [LARGE SCALE GENOMIC DNA]</scope>
    <source>
        <strain evidence="2 3">TUFC12733</strain>
    </source>
</reference>
<dbReference type="EMBL" id="KV417306">
    <property type="protein sequence ID" value="KZO92878.1"/>
    <property type="molecule type" value="Genomic_DNA"/>
</dbReference>
<evidence type="ECO:0000313" key="2">
    <source>
        <dbReference type="EMBL" id="KZO92878.1"/>
    </source>
</evidence>
<name>A0A167IRB2_CALVF</name>
<keyword evidence="3" id="KW-1185">Reference proteome</keyword>
<accession>A0A167IRB2</accession>
<proteinExistence type="predicted"/>